<evidence type="ECO:0000256" key="1">
    <source>
        <dbReference type="SAM" id="MobiDB-lite"/>
    </source>
</evidence>
<feature type="region of interest" description="Disordered" evidence="1">
    <location>
        <begin position="82"/>
        <end position="113"/>
    </location>
</feature>
<dbReference type="AlphaFoldDB" id="A0A9N9HHC2"/>
<proteinExistence type="predicted"/>
<organism evidence="2 3">
    <name type="scientific">Ambispora gerdemannii</name>
    <dbReference type="NCBI Taxonomy" id="144530"/>
    <lineage>
        <taxon>Eukaryota</taxon>
        <taxon>Fungi</taxon>
        <taxon>Fungi incertae sedis</taxon>
        <taxon>Mucoromycota</taxon>
        <taxon>Glomeromycotina</taxon>
        <taxon>Glomeromycetes</taxon>
        <taxon>Archaeosporales</taxon>
        <taxon>Ambisporaceae</taxon>
        <taxon>Ambispora</taxon>
    </lineage>
</organism>
<protein>
    <submittedName>
        <fullName evidence="2">11936_t:CDS:1</fullName>
    </submittedName>
</protein>
<comment type="caution">
    <text evidence="2">The sequence shown here is derived from an EMBL/GenBank/DDBJ whole genome shotgun (WGS) entry which is preliminary data.</text>
</comment>
<name>A0A9N9HHC2_9GLOM</name>
<evidence type="ECO:0000313" key="2">
    <source>
        <dbReference type="EMBL" id="CAG8680805.1"/>
    </source>
</evidence>
<evidence type="ECO:0000313" key="3">
    <source>
        <dbReference type="Proteomes" id="UP000789831"/>
    </source>
</evidence>
<feature type="non-terminal residue" evidence="2">
    <location>
        <position position="113"/>
    </location>
</feature>
<keyword evidence="3" id="KW-1185">Reference proteome</keyword>
<feature type="compositionally biased region" description="Acidic residues" evidence="1">
    <location>
        <begin position="82"/>
        <end position="93"/>
    </location>
</feature>
<reference evidence="2" key="1">
    <citation type="submission" date="2021-06" db="EMBL/GenBank/DDBJ databases">
        <authorList>
            <person name="Kallberg Y."/>
            <person name="Tangrot J."/>
            <person name="Rosling A."/>
        </authorList>
    </citation>
    <scope>NUCLEOTIDE SEQUENCE</scope>
    <source>
        <strain evidence="2">MT106</strain>
    </source>
</reference>
<sequence>TSAIFRGILSHATEIYGLLLDRMDRLVDTGYFDVNSDIMNGFDERRGNIQEKMEVSTLLGRRAKHEKRRSSKTRITSTELIDEIEEYDHEDDVPPPYTASPTNYTSRGVNNNN</sequence>
<feature type="compositionally biased region" description="Polar residues" evidence="1">
    <location>
        <begin position="99"/>
        <end position="113"/>
    </location>
</feature>
<gene>
    <name evidence="2" type="ORF">AGERDE_LOCUS12667</name>
</gene>
<dbReference type="Proteomes" id="UP000789831">
    <property type="component" value="Unassembled WGS sequence"/>
</dbReference>
<accession>A0A9N9HHC2</accession>
<dbReference type="EMBL" id="CAJVPL010010312">
    <property type="protein sequence ID" value="CAG8680805.1"/>
    <property type="molecule type" value="Genomic_DNA"/>
</dbReference>